<keyword evidence="6" id="KW-1185">Reference proteome</keyword>
<dbReference type="GO" id="GO:0008483">
    <property type="term" value="F:transaminase activity"/>
    <property type="evidence" value="ECO:0007669"/>
    <property type="project" value="UniProtKB-KW"/>
</dbReference>
<dbReference type="Pfam" id="PF00202">
    <property type="entry name" value="Aminotran_3"/>
    <property type="match status" value="1"/>
</dbReference>
<dbReference type="EMBL" id="RCZO01000001">
    <property type="protein sequence ID" value="TPG11091.1"/>
    <property type="molecule type" value="Genomic_DNA"/>
</dbReference>
<evidence type="ECO:0000256" key="4">
    <source>
        <dbReference type="RuleBase" id="RU003560"/>
    </source>
</evidence>
<keyword evidence="5" id="KW-0808">Transferase</keyword>
<comment type="cofactor">
    <cofactor evidence="1">
        <name>pyridoxal 5'-phosphate</name>
        <dbReference type="ChEBI" id="CHEBI:597326"/>
    </cofactor>
</comment>
<organism evidence="5 6">
    <name type="scientific">Rhodanobacter glycinis</name>
    <dbReference type="NCBI Taxonomy" id="582702"/>
    <lineage>
        <taxon>Bacteria</taxon>
        <taxon>Pseudomonadati</taxon>
        <taxon>Pseudomonadota</taxon>
        <taxon>Gammaproteobacteria</taxon>
        <taxon>Lysobacterales</taxon>
        <taxon>Rhodanobacteraceae</taxon>
        <taxon>Rhodanobacter</taxon>
    </lineage>
</organism>
<dbReference type="RefSeq" id="WP_140648300.1">
    <property type="nucleotide sequence ID" value="NZ_RCZO01000001.1"/>
</dbReference>
<dbReference type="PANTHER" id="PTHR43094:SF1">
    <property type="entry name" value="AMINOTRANSFERASE CLASS-III"/>
    <property type="match status" value="1"/>
</dbReference>
<dbReference type="InterPro" id="IPR005814">
    <property type="entry name" value="Aminotrans_3"/>
</dbReference>
<evidence type="ECO:0000256" key="1">
    <source>
        <dbReference type="ARBA" id="ARBA00001933"/>
    </source>
</evidence>
<evidence type="ECO:0000313" key="5">
    <source>
        <dbReference type="EMBL" id="TPG11091.1"/>
    </source>
</evidence>
<dbReference type="PANTHER" id="PTHR43094">
    <property type="entry name" value="AMINOTRANSFERASE"/>
    <property type="match status" value="1"/>
</dbReference>
<gene>
    <name evidence="5" type="ORF">EAH88_00605</name>
</gene>
<keyword evidence="5" id="KW-0032">Aminotransferase</keyword>
<dbReference type="SUPFAM" id="SSF53383">
    <property type="entry name" value="PLP-dependent transferases"/>
    <property type="match status" value="1"/>
</dbReference>
<evidence type="ECO:0000313" key="6">
    <source>
        <dbReference type="Proteomes" id="UP000319486"/>
    </source>
</evidence>
<sequence>MANERDSVLHSWCMQSTWQAPTVVGGSGAYLELEDGRRILDMSSLAECSNLGHQHPAVVEAIRRQAQQLCFVTSAWGAQPRAELAETLLEKAGFDGGRVFFTLAGADANENAVKFARQASGKPRGHIVTRDRSYHGASYACMALSGDARTRSQVDPEAFGVLHVPPPDTYRCPFGSEDAQACGEHAVAAVAETIDQHGAATIAAVLMEPNAGTNGIVAPDNYWPGLREATRARDVYLIADEVMSGFGRCGEWFAWQRHGAAGKPDLMTLAKGLTGAHLPLGAVVMSAQIAARLQHQMLYTGLTYCGHPLSCAAGLAALRAYQDEGLIARSRILGGWMRAELHSLQSRHAVIGDVRGGHGLFAVVELVADRVTREPLAPWPRTPPALNALVDAAMAEGVSFACRGNLLLLAPPLVIESHALADALTLLDRLLARFFPAVA</sequence>
<evidence type="ECO:0000256" key="2">
    <source>
        <dbReference type="ARBA" id="ARBA00008954"/>
    </source>
</evidence>
<evidence type="ECO:0000256" key="3">
    <source>
        <dbReference type="ARBA" id="ARBA00022898"/>
    </source>
</evidence>
<dbReference type="InterPro" id="IPR049704">
    <property type="entry name" value="Aminotrans_3_PPA_site"/>
</dbReference>
<dbReference type="AlphaFoldDB" id="A0A502CH87"/>
<keyword evidence="3 4" id="KW-0663">Pyridoxal phosphate</keyword>
<dbReference type="InterPro" id="IPR015424">
    <property type="entry name" value="PyrdxlP-dep_Trfase"/>
</dbReference>
<proteinExistence type="inferred from homology"/>
<dbReference type="InterPro" id="IPR015421">
    <property type="entry name" value="PyrdxlP-dep_Trfase_major"/>
</dbReference>
<comment type="similarity">
    <text evidence="2 4">Belongs to the class-III pyridoxal-phosphate-dependent aminotransferase family.</text>
</comment>
<dbReference type="GO" id="GO:0005829">
    <property type="term" value="C:cytosol"/>
    <property type="evidence" value="ECO:0007669"/>
    <property type="project" value="TreeGrafter"/>
</dbReference>
<dbReference type="GO" id="GO:0030170">
    <property type="term" value="F:pyridoxal phosphate binding"/>
    <property type="evidence" value="ECO:0007669"/>
    <property type="project" value="InterPro"/>
</dbReference>
<dbReference type="CDD" id="cd00610">
    <property type="entry name" value="OAT_like"/>
    <property type="match status" value="1"/>
</dbReference>
<accession>A0A502CH87</accession>
<dbReference type="PROSITE" id="PS00600">
    <property type="entry name" value="AA_TRANSFER_CLASS_3"/>
    <property type="match status" value="1"/>
</dbReference>
<protein>
    <submittedName>
        <fullName evidence="5">Aminotransferase class III-fold pyridoxal phosphate-dependent enzyme</fullName>
    </submittedName>
</protein>
<reference evidence="5 6" key="1">
    <citation type="journal article" date="2019" name="Environ. Microbiol.">
        <title>Species interactions and distinct microbial communities in high Arctic permafrost affected cryosols are associated with the CH4 and CO2 gas fluxes.</title>
        <authorList>
            <person name="Altshuler I."/>
            <person name="Hamel J."/>
            <person name="Turney S."/>
            <person name="Magnuson E."/>
            <person name="Levesque R."/>
            <person name="Greer C."/>
            <person name="Whyte L.G."/>
        </authorList>
    </citation>
    <scope>NUCLEOTIDE SEQUENCE [LARGE SCALE GENOMIC DNA]</scope>
    <source>
        <strain evidence="5 6">S13Y</strain>
    </source>
</reference>
<name>A0A502CH87_9GAMM</name>
<dbReference type="Gene3D" id="3.90.1150.10">
    <property type="entry name" value="Aspartate Aminotransferase, domain 1"/>
    <property type="match status" value="1"/>
</dbReference>
<comment type="caution">
    <text evidence="5">The sequence shown here is derived from an EMBL/GenBank/DDBJ whole genome shotgun (WGS) entry which is preliminary data.</text>
</comment>
<dbReference type="Proteomes" id="UP000319486">
    <property type="component" value="Unassembled WGS sequence"/>
</dbReference>
<dbReference type="InterPro" id="IPR015422">
    <property type="entry name" value="PyrdxlP-dep_Trfase_small"/>
</dbReference>
<dbReference type="Gene3D" id="3.40.640.10">
    <property type="entry name" value="Type I PLP-dependent aspartate aminotransferase-like (Major domain)"/>
    <property type="match status" value="1"/>
</dbReference>